<gene>
    <name evidence="9" type="primary">prkC_5</name>
    <name evidence="9" type="ORF">MFFC18_04210</name>
</gene>
<dbReference type="KEGG" id="mff:MFFC18_04210"/>
<dbReference type="SMART" id="SM00220">
    <property type="entry name" value="S_TKc"/>
    <property type="match status" value="1"/>
</dbReference>
<dbReference type="GO" id="GO:0005524">
    <property type="term" value="F:ATP binding"/>
    <property type="evidence" value="ECO:0007669"/>
    <property type="project" value="UniProtKB-UniRule"/>
</dbReference>
<keyword evidence="7" id="KW-0812">Transmembrane</keyword>
<keyword evidence="4 9" id="KW-0418">Kinase</keyword>
<feature type="transmembrane region" description="Helical" evidence="7">
    <location>
        <begin position="731"/>
        <end position="751"/>
    </location>
</feature>
<keyword evidence="7" id="KW-1133">Transmembrane helix</keyword>
<evidence type="ECO:0000313" key="9">
    <source>
        <dbReference type="EMBL" id="QEG20572.1"/>
    </source>
</evidence>
<dbReference type="OrthoDB" id="6111975at2"/>
<dbReference type="Pfam" id="PF00069">
    <property type="entry name" value="Pkinase"/>
    <property type="match status" value="1"/>
</dbReference>
<dbReference type="InterPro" id="IPR011009">
    <property type="entry name" value="Kinase-like_dom_sf"/>
</dbReference>
<evidence type="ECO:0000256" key="5">
    <source>
        <dbReference type="ARBA" id="ARBA00022840"/>
    </source>
</evidence>
<dbReference type="RefSeq" id="WP_075084817.1">
    <property type="nucleotide sequence ID" value="NZ_CP042912.1"/>
</dbReference>
<accession>A0A5B9P6E8</accession>
<dbReference type="EMBL" id="CP042912">
    <property type="protein sequence ID" value="QEG20572.1"/>
    <property type="molecule type" value="Genomic_DNA"/>
</dbReference>
<dbReference type="InterPro" id="IPR008271">
    <property type="entry name" value="Ser/Thr_kinase_AS"/>
</dbReference>
<feature type="transmembrane region" description="Helical" evidence="7">
    <location>
        <begin position="560"/>
        <end position="578"/>
    </location>
</feature>
<feature type="domain" description="Protein kinase" evidence="8">
    <location>
        <begin position="188"/>
        <end position="500"/>
    </location>
</feature>
<evidence type="ECO:0000256" key="6">
    <source>
        <dbReference type="PROSITE-ProRule" id="PRU10141"/>
    </source>
</evidence>
<keyword evidence="3 6" id="KW-0547">Nucleotide-binding</keyword>
<sequence length="764" mass="84957">MAVSVSDVEVVPASVQTGTIGAASSCEPWPTFMDHHDSKPEPFDTDAAWDFLSDLIDKFVTQWESAPPEPNFADFADRIQDIRNAEFRRIGLIELVKVDFEFRSGDAFPWRDLAFYVQQWPELGSESEPPGELVAEQRRLRPTQSETGQGVRKASLLTDLEPDSTHTLAVHRSLDAHKFCPGDSVDDFDLLAQLGRGAFATVFLARQVSMQRLVALKISADEGHEGPTLAKLNHSHVVRVFDQRTLPEKSLRLMYMEYVAGGSLADVIAQSKLQSREPDSELFIEVLDEKLAEAGNSAPIESTNRDWLAKADWPKVVAKIGTQLAAAIEYTHGEGVLHRDIKPANILLDEHGHPKLVDFNISFGNEVIGATAASSFGGSLSYMSPEQLEAFNPTHQRTAEEIDGSCDVYALGVTLHELLSGQRPFEDVSNCEPIVMIERMLEQRKQGLSDQQISELLEADHLLGLAIKSSLSADRNSRPKIASLKKQLRWTADDQVSRFLQPPEFSWTDWRAAVCKYPWPFILAIVFGVSLFATLYVIEYNAAESVSTEDQALFLNTRQMINRTVYPIGLVLLIGLFWRTQKFLRQEEQRVDSDMTEGNQLDAAVKANLNFGHTAALLFFALWTVCGMLFPILLSIQGADLKTSSWIDFPLSHFLAGLICGAFVFFGLTMLSVVAWHPRLMMAALNSGTQIEFKNCLSQIRTRTYWYRVIAIGAPLVAIATLVNFRTSNTFAVSCLSIAAIVGLVAMANALRQIGRSLDLLERC</sequence>
<feature type="transmembrane region" description="Helical" evidence="7">
    <location>
        <begin position="615"/>
        <end position="634"/>
    </location>
</feature>
<evidence type="ECO:0000259" key="8">
    <source>
        <dbReference type="PROSITE" id="PS50011"/>
    </source>
</evidence>
<dbReference type="InterPro" id="IPR000719">
    <property type="entry name" value="Prot_kinase_dom"/>
</dbReference>
<evidence type="ECO:0000256" key="7">
    <source>
        <dbReference type="SAM" id="Phobius"/>
    </source>
</evidence>
<keyword evidence="2 9" id="KW-0808">Transferase</keyword>
<protein>
    <submittedName>
        <fullName evidence="9">Serine/threonine-protein kinase PrkC</fullName>
        <ecNumber evidence="9">2.7.11.1</ecNumber>
    </submittedName>
</protein>
<name>A0A5B9P6E8_9BACT</name>
<dbReference type="PROSITE" id="PS50011">
    <property type="entry name" value="PROTEIN_KINASE_DOM"/>
    <property type="match status" value="1"/>
</dbReference>
<keyword evidence="7" id="KW-0472">Membrane</keyword>
<dbReference type="PANTHER" id="PTHR43671">
    <property type="entry name" value="SERINE/THREONINE-PROTEIN KINASE NEK"/>
    <property type="match status" value="1"/>
</dbReference>
<dbReference type="AlphaFoldDB" id="A0A5B9P6E8"/>
<evidence type="ECO:0000256" key="4">
    <source>
        <dbReference type="ARBA" id="ARBA00022777"/>
    </source>
</evidence>
<feature type="transmembrane region" description="Helical" evidence="7">
    <location>
        <begin position="521"/>
        <end position="540"/>
    </location>
</feature>
<feature type="transmembrane region" description="Helical" evidence="7">
    <location>
        <begin position="705"/>
        <end position="725"/>
    </location>
</feature>
<dbReference type="EC" id="2.7.11.1" evidence="9"/>
<dbReference type="PROSITE" id="PS00107">
    <property type="entry name" value="PROTEIN_KINASE_ATP"/>
    <property type="match status" value="1"/>
</dbReference>
<dbReference type="SUPFAM" id="SSF56112">
    <property type="entry name" value="Protein kinase-like (PK-like)"/>
    <property type="match status" value="1"/>
</dbReference>
<dbReference type="Proteomes" id="UP000322214">
    <property type="component" value="Chromosome"/>
</dbReference>
<dbReference type="PANTHER" id="PTHR43671:SF85">
    <property type="entry name" value="KINASE, PUTATIVE-RELATED"/>
    <property type="match status" value="1"/>
</dbReference>
<evidence type="ECO:0000256" key="3">
    <source>
        <dbReference type="ARBA" id="ARBA00022741"/>
    </source>
</evidence>
<evidence type="ECO:0000256" key="2">
    <source>
        <dbReference type="ARBA" id="ARBA00022679"/>
    </source>
</evidence>
<dbReference type="InterPro" id="IPR017441">
    <property type="entry name" value="Protein_kinase_ATP_BS"/>
</dbReference>
<organism evidence="9 10">
    <name type="scientific">Mariniblastus fucicola</name>
    <dbReference type="NCBI Taxonomy" id="980251"/>
    <lineage>
        <taxon>Bacteria</taxon>
        <taxon>Pseudomonadati</taxon>
        <taxon>Planctomycetota</taxon>
        <taxon>Planctomycetia</taxon>
        <taxon>Pirellulales</taxon>
        <taxon>Pirellulaceae</taxon>
        <taxon>Mariniblastus</taxon>
    </lineage>
</organism>
<comment type="similarity">
    <text evidence="1">Belongs to the protein kinase superfamily. NEK Ser/Thr protein kinase family. NIMA subfamily.</text>
</comment>
<keyword evidence="10" id="KW-1185">Reference proteome</keyword>
<evidence type="ECO:0000313" key="10">
    <source>
        <dbReference type="Proteomes" id="UP000322214"/>
    </source>
</evidence>
<dbReference type="CDD" id="cd14014">
    <property type="entry name" value="STKc_PknB_like"/>
    <property type="match status" value="1"/>
</dbReference>
<dbReference type="Gene3D" id="1.10.510.10">
    <property type="entry name" value="Transferase(Phosphotransferase) domain 1"/>
    <property type="match status" value="2"/>
</dbReference>
<dbReference type="STRING" id="980251.GCA_001642875_02395"/>
<dbReference type="InterPro" id="IPR050660">
    <property type="entry name" value="NEK_Ser/Thr_kinase"/>
</dbReference>
<reference evidence="9 10" key="1">
    <citation type="submission" date="2019-08" db="EMBL/GenBank/DDBJ databases">
        <title>Deep-cultivation of Planctomycetes and their phenomic and genomic characterization uncovers novel biology.</title>
        <authorList>
            <person name="Wiegand S."/>
            <person name="Jogler M."/>
            <person name="Boedeker C."/>
            <person name="Pinto D."/>
            <person name="Vollmers J."/>
            <person name="Rivas-Marin E."/>
            <person name="Kohn T."/>
            <person name="Peeters S.H."/>
            <person name="Heuer A."/>
            <person name="Rast P."/>
            <person name="Oberbeckmann S."/>
            <person name="Bunk B."/>
            <person name="Jeske O."/>
            <person name="Meyerdierks A."/>
            <person name="Storesund J.E."/>
            <person name="Kallscheuer N."/>
            <person name="Luecker S."/>
            <person name="Lage O.M."/>
            <person name="Pohl T."/>
            <person name="Merkel B.J."/>
            <person name="Hornburger P."/>
            <person name="Mueller R.-W."/>
            <person name="Bruemmer F."/>
            <person name="Labrenz M."/>
            <person name="Spormann A.M."/>
            <person name="Op den Camp H."/>
            <person name="Overmann J."/>
            <person name="Amann R."/>
            <person name="Jetten M.S.M."/>
            <person name="Mascher T."/>
            <person name="Medema M.H."/>
            <person name="Devos D.P."/>
            <person name="Kaster A.-K."/>
            <person name="Ovreas L."/>
            <person name="Rohde M."/>
            <person name="Galperin M.Y."/>
            <person name="Jogler C."/>
        </authorList>
    </citation>
    <scope>NUCLEOTIDE SEQUENCE [LARGE SCALE GENOMIC DNA]</scope>
    <source>
        <strain evidence="9 10">FC18</strain>
    </source>
</reference>
<dbReference type="PROSITE" id="PS00108">
    <property type="entry name" value="PROTEIN_KINASE_ST"/>
    <property type="match status" value="1"/>
</dbReference>
<dbReference type="GO" id="GO:0004674">
    <property type="term" value="F:protein serine/threonine kinase activity"/>
    <property type="evidence" value="ECO:0007669"/>
    <property type="project" value="UniProtKB-EC"/>
</dbReference>
<feature type="binding site" evidence="6">
    <location>
        <position position="217"/>
    </location>
    <ligand>
        <name>ATP</name>
        <dbReference type="ChEBI" id="CHEBI:30616"/>
    </ligand>
</feature>
<proteinExistence type="inferred from homology"/>
<feature type="transmembrane region" description="Helical" evidence="7">
    <location>
        <begin position="654"/>
        <end position="676"/>
    </location>
</feature>
<keyword evidence="5 6" id="KW-0067">ATP-binding</keyword>
<evidence type="ECO:0000256" key="1">
    <source>
        <dbReference type="ARBA" id="ARBA00010886"/>
    </source>
</evidence>